<comment type="function">
    <text evidence="5">Involved in the catabolism of short chain fatty acids (SCFA) via the 2-methylcitrate cycle I (propionate degradation route). Catalyzes the thermodynamically favored C-C bond cleavage of (2R,3S)-2-methylisocitrate to yield pyruvate and succinate via an alpha-carboxy-carbanion intermediate.</text>
</comment>
<evidence type="ECO:0000313" key="7">
    <source>
        <dbReference type="EMBL" id="SCZ09991.1"/>
    </source>
</evidence>
<gene>
    <name evidence="7" type="ORF">SAMN02927923_04102</name>
</gene>
<evidence type="ECO:0000256" key="5">
    <source>
        <dbReference type="ARBA" id="ARBA00057039"/>
    </source>
</evidence>
<reference evidence="8" key="1">
    <citation type="submission" date="2016-10" db="EMBL/GenBank/DDBJ databases">
        <authorList>
            <person name="Varghese N."/>
            <person name="Submissions S."/>
        </authorList>
    </citation>
    <scope>NUCLEOTIDE SEQUENCE [LARGE SCALE GENOMIC DNA]</scope>
    <source>
        <strain evidence="8">CGMCC 1.7666</strain>
    </source>
</reference>
<dbReference type="OrthoDB" id="9771433at2"/>
<dbReference type="InterPro" id="IPR015813">
    <property type="entry name" value="Pyrv/PenolPyrv_kinase-like_dom"/>
</dbReference>
<evidence type="ECO:0000256" key="2">
    <source>
        <dbReference type="ARBA" id="ARBA00009282"/>
    </source>
</evidence>
<comment type="catalytic activity">
    <reaction evidence="1">
        <text>(2S,3R)-3-hydroxybutane-1,2,3-tricarboxylate = pyruvate + succinate</text>
        <dbReference type="Rhea" id="RHEA:16809"/>
        <dbReference type="ChEBI" id="CHEBI:15361"/>
        <dbReference type="ChEBI" id="CHEBI:30031"/>
        <dbReference type="ChEBI" id="CHEBI:57429"/>
        <dbReference type="EC" id="4.1.3.30"/>
    </reaction>
</comment>
<evidence type="ECO:0000256" key="1">
    <source>
        <dbReference type="ARBA" id="ARBA00001050"/>
    </source>
</evidence>
<name>A0A1G5LBY9_9HYPH</name>
<sequence>MTLKQRLSLDRPVVAPGIYDALTGSLAAAAGFEALYLSGAAIAYTRLGRPDIGLVSMNEVAEVISLVRERIATPLIVDADNGYGNALNVQRTVQLFEMVGATAIQIEDQTLPKRCGHLQDKSLIKAEEMAGKIKAAVDARRSENTLIIARTDAVAVEGFERAIERASLYADAGADVLFVEAPRSHEQLAAVTAALGNRLPLLANMVEGGDTPLASATELGALGFKIVIFPGGIVRAIARTAQDYYRSLKAHGTNEPFRERMFDFQALNALIGTPEMLERGRTYEEYGLSAAKVSSSQRNDAQ</sequence>
<dbReference type="Gene3D" id="3.20.20.60">
    <property type="entry name" value="Phosphoenolpyruvate-binding domains"/>
    <property type="match status" value="1"/>
</dbReference>
<proteinExistence type="inferred from homology"/>
<evidence type="ECO:0000256" key="6">
    <source>
        <dbReference type="ARBA" id="ARBA00073849"/>
    </source>
</evidence>
<dbReference type="Pfam" id="PF13714">
    <property type="entry name" value="PEP_mutase"/>
    <property type="match status" value="1"/>
</dbReference>
<comment type="similarity">
    <text evidence="2">Belongs to the isocitrate lyase/PEP mutase superfamily. Methylisocitrate lyase family.</text>
</comment>
<dbReference type="InterPro" id="IPR040442">
    <property type="entry name" value="Pyrv_kinase-like_dom_sf"/>
</dbReference>
<dbReference type="PANTHER" id="PTHR42905:SF5">
    <property type="entry name" value="CARBOXYVINYL-CARBOXYPHOSPHONATE PHOSPHORYLMUTASE, CHLOROPLASTIC"/>
    <property type="match status" value="1"/>
</dbReference>
<dbReference type="AlphaFoldDB" id="A0A1G5LBY9"/>
<keyword evidence="8" id="KW-1185">Reference proteome</keyword>
<evidence type="ECO:0000256" key="4">
    <source>
        <dbReference type="ARBA" id="ARBA00044762"/>
    </source>
</evidence>
<dbReference type="RefSeq" id="WP_091138843.1">
    <property type="nucleotide sequence ID" value="NZ_FMVJ01000016.1"/>
</dbReference>
<dbReference type="SUPFAM" id="SSF51621">
    <property type="entry name" value="Phosphoenolpyruvate/pyruvate domain"/>
    <property type="match status" value="1"/>
</dbReference>
<dbReference type="CDD" id="cd00377">
    <property type="entry name" value="ICL_PEPM"/>
    <property type="match status" value="1"/>
</dbReference>
<comment type="subunit">
    <text evidence="4">Homotetramer; dimer of dimers.</text>
</comment>
<dbReference type="EC" id="4.1.3.30" evidence="3"/>
<dbReference type="STRING" id="549386.SAMN02927923_04102"/>
<dbReference type="PANTHER" id="PTHR42905">
    <property type="entry name" value="PHOSPHOENOLPYRUVATE CARBOXYLASE"/>
    <property type="match status" value="1"/>
</dbReference>
<dbReference type="InterPro" id="IPR039556">
    <property type="entry name" value="ICL/PEPM"/>
</dbReference>
<accession>A0A1G5LBY9</accession>
<dbReference type="FunFam" id="3.20.20.60:FF:000009">
    <property type="entry name" value="2-methylisocitrate lyase"/>
    <property type="match status" value="1"/>
</dbReference>
<dbReference type="Proteomes" id="UP000199569">
    <property type="component" value="Unassembled WGS sequence"/>
</dbReference>
<keyword evidence="7" id="KW-0456">Lyase</keyword>
<dbReference type="GO" id="GO:0046421">
    <property type="term" value="F:methylisocitrate lyase activity"/>
    <property type="evidence" value="ECO:0007669"/>
    <property type="project" value="UniProtKB-EC"/>
</dbReference>
<evidence type="ECO:0000313" key="8">
    <source>
        <dbReference type="Proteomes" id="UP000199569"/>
    </source>
</evidence>
<protein>
    <recommendedName>
        <fullName evidence="6">2-methylisocitrate lyase</fullName>
        <ecNumber evidence="3">4.1.3.30</ecNumber>
    </recommendedName>
</protein>
<dbReference type="PROSITE" id="PS00161">
    <property type="entry name" value="ISOCITRATE_LYASE"/>
    <property type="match status" value="1"/>
</dbReference>
<organism evidence="7 8">
    <name type="scientific">Microvirga guangxiensis</name>
    <dbReference type="NCBI Taxonomy" id="549386"/>
    <lineage>
        <taxon>Bacteria</taxon>
        <taxon>Pseudomonadati</taxon>
        <taxon>Pseudomonadota</taxon>
        <taxon>Alphaproteobacteria</taxon>
        <taxon>Hyphomicrobiales</taxon>
        <taxon>Methylobacteriaceae</taxon>
        <taxon>Microvirga</taxon>
    </lineage>
</organism>
<dbReference type="InterPro" id="IPR018523">
    <property type="entry name" value="Isocitrate_lyase_ph_CS"/>
</dbReference>
<dbReference type="EMBL" id="FMVJ01000016">
    <property type="protein sequence ID" value="SCZ09991.1"/>
    <property type="molecule type" value="Genomic_DNA"/>
</dbReference>
<evidence type="ECO:0000256" key="3">
    <source>
        <dbReference type="ARBA" id="ARBA00012260"/>
    </source>
</evidence>